<keyword evidence="4" id="KW-1185">Reference proteome</keyword>
<dbReference type="Pfam" id="PF11918">
    <property type="entry name" value="Peptidase_S41_N"/>
    <property type="match status" value="1"/>
</dbReference>
<dbReference type="GO" id="GO:0006508">
    <property type="term" value="P:proteolysis"/>
    <property type="evidence" value="ECO:0007669"/>
    <property type="project" value="InterPro"/>
</dbReference>
<evidence type="ECO:0000256" key="1">
    <source>
        <dbReference type="SAM" id="SignalP"/>
    </source>
</evidence>
<dbReference type="OrthoDB" id="6397760at2"/>
<dbReference type="PANTHER" id="PTHR11261">
    <property type="entry name" value="INTERPHOTORECEPTOR RETINOID-BINDING PROTEIN"/>
    <property type="match status" value="1"/>
</dbReference>
<sequence>MSIIRKYLFLLFIVSLYHTTTYSQDLSNTYKEEVINTLSTLMNDLYVFPDIAKDTEAHIKKQLKAGHFDPFKTNESFAKALTESVQSINNDKHMRIMNQPPYEAPVMTPERIIEEKLYSLKRKKEYNAGFNTVKVLEGNIGYIDLRGFTYFQQGKPIADAYMKLISNTDAVIIDLSKNGGGDPEMVQYLCSYFFKGGVHLNSLYFREEDKTIDFYTLDEVDGAKMIDIPLFVITSGRTFSGAEEFSYNMQTQKRATLVGQTTGGGANPGGTRPINESLSVFIPTGKAINPITKTNWEGVGVIPEIKVTPEESFTKTHELAKKAADQYREKIKEQYTNTFAHLLSKLETYDPTNSEKEILAVLKDCEEKGMIQDWEINALGYQYMMEHKKPKIAVCIFKANTVLHPESANGFDSYAEGLMTLGNYEESIKNYKKAVALATADNSPDLPMFQENLKKALQKK</sequence>
<dbReference type="GO" id="GO:0008236">
    <property type="term" value="F:serine-type peptidase activity"/>
    <property type="evidence" value="ECO:0007669"/>
    <property type="project" value="InterPro"/>
</dbReference>
<accession>A0A238ZQ12</accession>
<dbReference type="Gene3D" id="3.30.750.44">
    <property type="match status" value="1"/>
</dbReference>
<gene>
    <name evidence="3" type="ORF">SAMN06265376_103402</name>
</gene>
<evidence type="ECO:0000313" key="4">
    <source>
        <dbReference type="Proteomes" id="UP000198379"/>
    </source>
</evidence>
<dbReference type="InterPro" id="IPR011990">
    <property type="entry name" value="TPR-like_helical_dom_sf"/>
</dbReference>
<feature type="chain" id="PRO_5013189851" evidence="1">
    <location>
        <begin position="24"/>
        <end position="460"/>
    </location>
</feature>
<dbReference type="Gene3D" id="1.25.40.10">
    <property type="entry name" value="Tetratricopeptide repeat domain"/>
    <property type="match status" value="1"/>
</dbReference>
<dbReference type="SUPFAM" id="SSF48452">
    <property type="entry name" value="TPR-like"/>
    <property type="match status" value="1"/>
</dbReference>
<dbReference type="InterPro" id="IPR029045">
    <property type="entry name" value="ClpP/crotonase-like_dom_sf"/>
</dbReference>
<dbReference type="SMART" id="SM00245">
    <property type="entry name" value="TSPc"/>
    <property type="match status" value="1"/>
</dbReference>
<proteinExistence type="predicted"/>
<dbReference type="CDD" id="cd07563">
    <property type="entry name" value="Peptidase_S41_IRBP"/>
    <property type="match status" value="1"/>
</dbReference>
<dbReference type="Proteomes" id="UP000198379">
    <property type="component" value="Unassembled WGS sequence"/>
</dbReference>
<feature type="domain" description="Tail specific protease" evidence="2">
    <location>
        <begin position="113"/>
        <end position="308"/>
    </location>
</feature>
<organism evidence="3 4">
    <name type="scientific">Dokdonia pacifica</name>
    <dbReference type="NCBI Taxonomy" id="1627892"/>
    <lineage>
        <taxon>Bacteria</taxon>
        <taxon>Pseudomonadati</taxon>
        <taxon>Bacteroidota</taxon>
        <taxon>Flavobacteriia</taxon>
        <taxon>Flavobacteriales</taxon>
        <taxon>Flavobacteriaceae</taxon>
        <taxon>Dokdonia</taxon>
    </lineage>
</organism>
<name>A0A238ZQ12_9FLAO</name>
<dbReference type="PANTHER" id="PTHR11261:SF3">
    <property type="entry name" value="RETINOL-BINDING PROTEIN 3"/>
    <property type="match status" value="1"/>
</dbReference>
<dbReference type="EMBL" id="FZNY01000003">
    <property type="protein sequence ID" value="SNR85121.1"/>
    <property type="molecule type" value="Genomic_DNA"/>
</dbReference>
<dbReference type="Gene3D" id="3.90.226.10">
    <property type="entry name" value="2-enoyl-CoA Hydratase, Chain A, domain 1"/>
    <property type="match status" value="1"/>
</dbReference>
<dbReference type="Pfam" id="PF03572">
    <property type="entry name" value="Peptidase_S41"/>
    <property type="match status" value="1"/>
</dbReference>
<dbReference type="InterPro" id="IPR005151">
    <property type="entry name" value="Tail-specific_protease"/>
</dbReference>
<dbReference type="RefSeq" id="WP_089371714.1">
    <property type="nucleotide sequence ID" value="NZ_BMEP01000001.1"/>
</dbReference>
<dbReference type="SUPFAM" id="SSF52096">
    <property type="entry name" value="ClpP/crotonase"/>
    <property type="match status" value="1"/>
</dbReference>
<evidence type="ECO:0000313" key="3">
    <source>
        <dbReference type="EMBL" id="SNR85121.1"/>
    </source>
</evidence>
<protein>
    <submittedName>
        <fullName evidence="3">N-terminal domain of Peptidase_S41</fullName>
    </submittedName>
</protein>
<feature type="signal peptide" evidence="1">
    <location>
        <begin position="1"/>
        <end position="23"/>
    </location>
</feature>
<evidence type="ECO:0000259" key="2">
    <source>
        <dbReference type="SMART" id="SM00245"/>
    </source>
</evidence>
<keyword evidence="1" id="KW-0732">Signal</keyword>
<reference evidence="3 4" key="1">
    <citation type="submission" date="2017-06" db="EMBL/GenBank/DDBJ databases">
        <authorList>
            <person name="Kim H.J."/>
            <person name="Triplett B.A."/>
        </authorList>
    </citation>
    <scope>NUCLEOTIDE SEQUENCE [LARGE SCALE GENOMIC DNA]</scope>
    <source>
        <strain evidence="3 4">DSM 25597</strain>
    </source>
</reference>
<dbReference type="AlphaFoldDB" id="A0A238ZQ12"/>